<dbReference type="Pfam" id="PF02163">
    <property type="entry name" value="Peptidase_M50"/>
    <property type="match status" value="1"/>
</dbReference>
<dbReference type="GO" id="GO:0016020">
    <property type="term" value="C:membrane"/>
    <property type="evidence" value="ECO:0007669"/>
    <property type="project" value="UniProtKB-SubCell"/>
</dbReference>
<comment type="cofactor">
    <cofactor evidence="1">
        <name>Zn(2+)</name>
        <dbReference type="ChEBI" id="CHEBI:29105"/>
    </cofactor>
</comment>
<reference evidence="13 14" key="1">
    <citation type="journal article" date="2016" name="Nat. Commun.">
        <title>Thousands of microbial genomes shed light on interconnected biogeochemical processes in an aquifer system.</title>
        <authorList>
            <person name="Anantharaman K."/>
            <person name="Brown C.T."/>
            <person name="Hug L.A."/>
            <person name="Sharon I."/>
            <person name="Castelle C.J."/>
            <person name="Probst A.J."/>
            <person name="Thomas B.C."/>
            <person name="Singh A."/>
            <person name="Wilkins M.J."/>
            <person name="Karaoz U."/>
            <person name="Brodie E.L."/>
            <person name="Williams K.H."/>
            <person name="Hubbard S.S."/>
            <person name="Banfield J.F."/>
        </authorList>
    </citation>
    <scope>NUCLEOTIDE SEQUENCE [LARGE SCALE GENOMIC DNA]</scope>
</reference>
<keyword evidence="9" id="KW-0482">Metalloprotease</keyword>
<feature type="domain" description="PDZ" evidence="12">
    <location>
        <begin position="123"/>
        <end position="197"/>
    </location>
</feature>
<evidence type="ECO:0000259" key="12">
    <source>
        <dbReference type="SMART" id="SM00228"/>
    </source>
</evidence>
<comment type="subcellular location">
    <subcellularLocation>
        <location evidence="2">Membrane</location>
        <topology evidence="2">Multi-pass membrane protein</topology>
    </subcellularLocation>
</comment>
<dbReference type="PANTHER" id="PTHR42837">
    <property type="entry name" value="REGULATOR OF SIGMA-E PROTEASE RSEP"/>
    <property type="match status" value="1"/>
</dbReference>
<accession>A0A1F4XY58</accession>
<keyword evidence="6" id="KW-0378">Hydrolase</keyword>
<evidence type="ECO:0000256" key="10">
    <source>
        <dbReference type="ARBA" id="ARBA00023136"/>
    </source>
</evidence>
<evidence type="ECO:0000256" key="5">
    <source>
        <dbReference type="ARBA" id="ARBA00022692"/>
    </source>
</evidence>
<keyword evidence="5 11" id="KW-0812">Transmembrane</keyword>
<dbReference type="Gene3D" id="2.30.42.10">
    <property type="match status" value="1"/>
</dbReference>
<dbReference type="Proteomes" id="UP000178585">
    <property type="component" value="Unassembled WGS sequence"/>
</dbReference>
<evidence type="ECO:0000256" key="8">
    <source>
        <dbReference type="ARBA" id="ARBA00022989"/>
    </source>
</evidence>
<comment type="caution">
    <text evidence="13">The sequence shown here is derived from an EMBL/GenBank/DDBJ whole genome shotgun (WGS) entry which is preliminary data.</text>
</comment>
<evidence type="ECO:0000256" key="6">
    <source>
        <dbReference type="ARBA" id="ARBA00022801"/>
    </source>
</evidence>
<dbReference type="InterPro" id="IPR041489">
    <property type="entry name" value="PDZ_6"/>
</dbReference>
<dbReference type="PANTHER" id="PTHR42837:SF2">
    <property type="entry name" value="MEMBRANE METALLOPROTEASE ARASP2, CHLOROPLASTIC-RELATED"/>
    <property type="match status" value="1"/>
</dbReference>
<dbReference type="EMBL" id="MEWZ01000019">
    <property type="protein sequence ID" value="OGC86574.1"/>
    <property type="molecule type" value="Genomic_DNA"/>
</dbReference>
<feature type="transmembrane region" description="Helical" evidence="11">
    <location>
        <begin position="288"/>
        <end position="308"/>
    </location>
</feature>
<organism evidence="13 14">
    <name type="scientific">Candidatus Adlerbacteria bacterium RIFCSPLOWO2_01_FULL_54_21b</name>
    <dbReference type="NCBI Taxonomy" id="1797245"/>
    <lineage>
        <taxon>Bacteria</taxon>
        <taxon>Candidatus Adleribacteriota</taxon>
    </lineage>
</organism>
<evidence type="ECO:0000256" key="11">
    <source>
        <dbReference type="SAM" id="Phobius"/>
    </source>
</evidence>
<dbReference type="SMART" id="SM00228">
    <property type="entry name" value="PDZ"/>
    <property type="match status" value="1"/>
</dbReference>
<keyword evidence="10 11" id="KW-0472">Membrane</keyword>
<dbReference type="GO" id="GO:0004222">
    <property type="term" value="F:metalloendopeptidase activity"/>
    <property type="evidence" value="ECO:0007669"/>
    <property type="project" value="InterPro"/>
</dbReference>
<dbReference type="InterPro" id="IPR036034">
    <property type="entry name" value="PDZ_sf"/>
</dbReference>
<feature type="transmembrane region" description="Helical" evidence="11">
    <location>
        <begin position="90"/>
        <end position="110"/>
    </location>
</feature>
<feature type="transmembrane region" description="Helical" evidence="11">
    <location>
        <begin position="335"/>
        <end position="356"/>
    </location>
</feature>
<dbReference type="SUPFAM" id="SSF50156">
    <property type="entry name" value="PDZ domain-like"/>
    <property type="match status" value="1"/>
</dbReference>
<evidence type="ECO:0000313" key="14">
    <source>
        <dbReference type="Proteomes" id="UP000178585"/>
    </source>
</evidence>
<dbReference type="STRING" id="1797245.A2949_01455"/>
<dbReference type="InterPro" id="IPR008915">
    <property type="entry name" value="Peptidase_M50"/>
</dbReference>
<evidence type="ECO:0000313" key="13">
    <source>
        <dbReference type="EMBL" id="OGC86574.1"/>
    </source>
</evidence>
<evidence type="ECO:0000256" key="7">
    <source>
        <dbReference type="ARBA" id="ARBA00022833"/>
    </source>
</evidence>
<dbReference type="AlphaFoldDB" id="A0A1F4XY58"/>
<proteinExistence type="inferred from homology"/>
<protein>
    <recommendedName>
        <fullName evidence="12">PDZ domain-containing protein</fullName>
    </recommendedName>
</protein>
<dbReference type="InterPro" id="IPR001478">
    <property type="entry name" value="PDZ"/>
</dbReference>
<keyword evidence="4" id="KW-0645">Protease</keyword>
<dbReference type="GO" id="GO:0006508">
    <property type="term" value="P:proteolysis"/>
    <property type="evidence" value="ECO:0007669"/>
    <property type="project" value="UniProtKB-KW"/>
</dbReference>
<evidence type="ECO:0000256" key="1">
    <source>
        <dbReference type="ARBA" id="ARBA00001947"/>
    </source>
</evidence>
<evidence type="ECO:0000256" key="4">
    <source>
        <dbReference type="ARBA" id="ARBA00022670"/>
    </source>
</evidence>
<name>A0A1F4XY58_9BACT</name>
<evidence type="ECO:0000256" key="3">
    <source>
        <dbReference type="ARBA" id="ARBA00007931"/>
    </source>
</evidence>
<dbReference type="InterPro" id="IPR004387">
    <property type="entry name" value="Pept_M50_Zn"/>
</dbReference>
<keyword evidence="8 11" id="KW-1133">Transmembrane helix</keyword>
<sequence length="364" mass="37827">MILSLIIFIALLVLLILVHEAGHFGAAKLFGIRVDEFAVGFPPRLLTIRRGETEYSINLLLVGGYVKIRGEDLGTDVKDDRSMAARSRPVQAVVVVAGVAVNLLFGWLALSAGYMAGMPTSAEYQGFGTVENIHTTILAVVPGSPAARAGLQPGDTIQSVTTDSAHIAATGSASAQVQEFIAAHQDESFVFVLERGGEEQNSVLRAEEGVIGGRKAIGIQMGDIGILQLLPHLALVEGALAAKDMTVSTATGLGMFFGQLLTGKAQWGDVAGPVGIAGLGAGAVQDGFASAALIVALISINLALINLIPIPGLDGGRLLIIATEGLLRRPISPKIINAFSIAGFALIVVLMVVVTYHDIARLVG</sequence>
<comment type="similarity">
    <text evidence="3">Belongs to the peptidase M50B family.</text>
</comment>
<evidence type="ECO:0000256" key="2">
    <source>
        <dbReference type="ARBA" id="ARBA00004141"/>
    </source>
</evidence>
<keyword evidence="7" id="KW-0862">Zinc</keyword>
<gene>
    <name evidence="13" type="ORF">A2949_01455</name>
</gene>
<dbReference type="CDD" id="cd06163">
    <property type="entry name" value="S2P-M50_PDZ_RseP-like"/>
    <property type="match status" value="1"/>
</dbReference>
<evidence type="ECO:0000256" key="9">
    <source>
        <dbReference type="ARBA" id="ARBA00023049"/>
    </source>
</evidence>
<dbReference type="Pfam" id="PF17820">
    <property type="entry name" value="PDZ_6"/>
    <property type="match status" value="1"/>
</dbReference>